<feature type="domain" description="HMA" evidence="2">
    <location>
        <begin position="5"/>
        <end position="70"/>
    </location>
</feature>
<dbReference type="InterPro" id="IPR008972">
    <property type="entry name" value="Cupredoxin"/>
</dbReference>
<evidence type="ECO:0000313" key="4">
    <source>
        <dbReference type="Proteomes" id="UP000229647"/>
    </source>
</evidence>
<dbReference type="InterPro" id="IPR028096">
    <property type="entry name" value="EfeO_Cupredoxin"/>
</dbReference>
<reference evidence="4" key="1">
    <citation type="submission" date="2017-09" db="EMBL/GenBank/DDBJ databases">
        <title>Depth-based differentiation of microbial function through sediment-hosted aquifers and enrichment of novel symbionts in the deep terrestrial subsurface.</title>
        <authorList>
            <person name="Probst A.J."/>
            <person name="Ladd B."/>
            <person name="Jarett J.K."/>
            <person name="Geller-Mcgrath D.E."/>
            <person name="Sieber C.M.K."/>
            <person name="Emerson J.B."/>
            <person name="Anantharaman K."/>
            <person name="Thomas B.C."/>
            <person name="Malmstrom R."/>
            <person name="Stieglmeier M."/>
            <person name="Klingl A."/>
            <person name="Woyke T."/>
            <person name="Ryan C.M."/>
            <person name="Banfield J.F."/>
        </authorList>
    </citation>
    <scope>NUCLEOTIDE SEQUENCE [LARGE SCALE GENOMIC DNA]</scope>
</reference>
<dbReference type="InterPro" id="IPR036163">
    <property type="entry name" value="HMA_dom_sf"/>
</dbReference>
<keyword evidence="1" id="KW-1133">Transmembrane helix</keyword>
<dbReference type="Gene3D" id="2.60.40.420">
    <property type="entry name" value="Cupredoxins - blue copper proteins"/>
    <property type="match status" value="1"/>
</dbReference>
<dbReference type="Proteomes" id="UP000229647">
    <property type="component" value="Unassembled WGS sequence"/>
</dbReference>
<dbReference type="InterPro" id="IPR039447">
    <property type="entry name" value="UreH-like_TM_dom"/>
</dbReference>
<feature type="transmembrane region" description="Helical" evidence="1">
    <location>
        <begin position="309"/>
        <end position="330"/>
    </location>
</feature>
<feature type="transmembrane region" description="Helical" evidence="1">
    <location>
        <begin position="123"/>
        <end position="144"/>
    </location>
</feature>
<dbReference type="EMBL" id="PFWL01000039">
    <property type="protein sequence ID" value="PJA55952.1"/>
    <property type="molecule type" value="Genomic_DNA"/>
</dbReference>
<feature type="transmembrane region" description="Helical" evidence="1">
    <location>
        <begin position="86"/>
        <end position="103"/>
    </location>
</feature>
<dbReference type="PANTHER" id="PTHR42208:SF1">
    <property type="entry name" value="HEAVY METAL TRANSPORTER"/>
    <property type="match status" value="1"/>
</dbReference>
<keyword evidence="1" id="KW-0812">Transmembrane</keyword>
<sequence>MAKLKKCTLYIKGMHCPSCEILITDKFKEMSNVTAVKSNFQKQEAEVYFSGHLDQETINKNIKPFGYEIRDRQDKSFNEEPMSKKIIEASLITVGLILIYLIVKEINIIPSINITGNLNWLTVLFLGLVASVSTCMATSGALFLSTIGKKTNNLRQAVYFSLGRIISYSIFGFLAGLVGSVIITNFKFGSGLTLLAAIFMILLSLDMLHILSFSSIVPFGVSSNVFRKLEHLLIKDPHKSAFFLGMITYFLPCGFTQATQVYALGLASPWQSALTMAIFALGTAPAIIFIGSLRGLLKSTFYQYFMKTVAVGVLILGVYYASNFLSIYGINIGFSQNINRIGTNVTIENGKQIINMDVISGGYSPNQFTIKKGIPVRWVISGKNIFGCQGYFVVPTLNISKALNEGENIIEFTPKETGFINFSCGMGMYRGRIEVID</sequence>
<keyword evidence="1" id="KW-0472">Membrane</keyword>
<dbReference type="PANTHER" id="PTHR42208">
    <property type="entry name" value="HEAVY METAL TRANSPORTER-RELATED"/>
    <property type="match status" value="1"/>
</dbReference>
<dbReference type="Pfam" id="PF13386">
    <property type="entry name" value="DsbD_2"/>
    <property type="match status" value="1"/>
</dbReference>
<dbReference type="AlphaFoldDB" id="A0A2M7XYY9"/>
<feature type="transmembrane region" description="Helical" evidence="1">
    <location>
        <begin position="165"/>
        <end position="186"/>
    </location>
</feature>
<dbReference type="SUPFAM" id="SSF55008">
    <property type="entry name" value="HMA, heavy metal-associated domain"/>
    <property type="match status" value="1"/>
</dbReference>
<feature type="transmembrane region" description="Helical" evidence="1">
    <location>
        <begin position="192"/>
        <end position="221"/>
    </location>
</feature>
<gene>
    <name evidence="3" type="ORF">CO165_00845</name>
</gene>
<dbReference type="Pfam" id="PF00403">
    <property type="entry name" value="HMA"/>
    <property type="match status" value="1"/>
</dbReference>
<organism evidence="3 4">
    <name type="scientific">Candidatus Roizmanbacteria bacterium CG_4_9_14_3_um_filter_33_18</name>
    <dbReference type="NCBI Taxonomy" id="1974841"/>
    <lineage>
        <taxon>Bacteria</taxon>
        <taxon>Candidatus Roizmaniibacteriota</taxon>
    </lineage>
</organism>
<feature type="transmembrane region" description="Helical" evidence="1">
    <location>
        <begin position="276"/>
        <end position="297"/>
    </location>
</feature>
<dbReference type="GO" id="GO:0046872">
    <property type="term" value="F:metal ion binding"/>
    <property type="evidence" value="ECO:0007669"/>
    <property type="project" value="InterPro"/>
</dbReference>
<dbReference type="CDD" id="cd00371">
    <property type="entry name" value="HMA"/>
    <property type="match status" value="1"/>
</dbReference>
<protein>
    <recommendedName>
        <fullName evidence="2">HMA domain-containing protein</fullName>
    </recommendedName>
</protein>
<evidence type="ECO:0000256" key="1">
    <source>
        <dbReference type="SAM" id="Phobius"/>
    </source>
</evidence>
<dbReference type="InterPro" id="IPR006121">
    <property type="entry name" value="HMA_dom"/>
</dbReference>
<feature type="transmembrane region" description="Helical" evidence="1">
    <location>
        <begin position="242"/>
        <end position="264"/>
    </location>
</feature>
<dbReference type="Gene3D" id="3.30.70.100">
    <property type="match status" value="1"/>
</dbReference>
<proteinExistence type="predicted"/>
<dbReference type="Pfam" id="PF13473">
    <property type="entry name" value="Cupredoxin_1"/>
    <property type="match status" value="1"/>
</dbReference>
<dbReference type="PROSITE" id="PS50846">
    <property type="entry name" value="HMA_2"/>
    <property type="match status" value="1"/>
</dbReference>
<evidence type="ECO:0000259" key="2">
    <source>
        <dbReference type="PROSITE" id="PS50846"/>
    </source>
</evidence>
<dbReference type="SUPFAM" id="SSF49503">
    <property type="entry name" value="Cupredoxins"/>
    <property type="match status" value="1"/>
</dbReference>
<comment type="caution">
    <text evidence="3">The sequence shown here is derived from an EMBL/GenBank/DDBJ whole genome shotgun (WGS) entry which is preliminary data.</text>
</comment>
<accession>A0A2M7XYY9</accession>
<name>A0A2M7XYY9_9BACT</name>
<evidence type="ECO:0000313" key="3">
    <source>
        <dbReference type="EMBL" id="PJA55952.1"/>
    </source>
</evidence>